<evidence type="ECO:0000256" key="1">
    <source>
        <dbReference type="SAM" id="Coils"/>
    </source>
</evidence>
<proteinExistence type="predicted"/>
<comment type="caution">
    <text evidence="4">The sequence shown here is derived from an EMBL/GenBank/DDBJ whole genome shotgun (WGS) entry which is preliminary data.</text>
</comment>
<feature type="region of interest" description="Disordered" evidence="2">
    <location>
        <begin position="939"/>
        <end position="979"/>
    </location>
</feature>
<dbReference type="GO" id="GO:0008017">
    <property type="term" value="F:microtubule binding"/>
    <property type="evidence" value="ECO:0007669"/>
    <property type="project" value="InterPro"/>
</dbReference>
<reference evidence="4" key="1">
    <citation type="submission" date="2021-02" db="EMBL/GenBank/DDBJ databases">
        <authorList>
            <person name="Nowell W R."/>
        </authorList>
    </citation>
    <scope>NUCLEOTIDE SEQUENCE</scope>
</reference>
<dbReference type="EMBL" id="CAJOBC010000236">
    <property type="protein sequence ID" value="CAF3558746.1"/>
    <property type="molecule type" value="Genomic_DNA"/>
</dbReference>
<feature type="region of interest" description="Disordered" evidence="2">
    <location>
        <begin position="1169"/>
        <end position="1200"/>
    </location>
</feature>
<dbReference type="EMBL" id="CAJNOQ010000236">
    <property type="protein sequence ID" value="CAF0776186.1"/>
    <property type="molecule type" value="Genomic_DNA"/>
</dbReference>
<feature type="region of interest" description="Disordered" evidence="2">
    <location>
        <begin position="1929"/>
        <end position="1958"/>
    </location>
</feature>
<feature type="region of interest" description="Disordered" evidence="2">
    <location>
        <begin position="86"/>
        <end position="106"/>
    </location>
</feature>
<evidence type="ECO:0000313" key="6">
    <source>
        <dbReference type="Proteomes" id="UP000663829"/>
    </source>
</evidence>
<sequence>MFSTAAIKSGGKHFDFNIDGNIADSWKTFYDAKDSLKHVEQRLQNTLSSSRNGRAEQTSVGMHPYDNLSSTSSNYLSIQPVNRTMLKDDVQGRSSRTNNYHRTINSNSFSTAPHYLHDNESRIRSSDPKSMNYVDIPIMNDKNVLDYRMVENKRSINSTHLDTDAFLQSIRRKINKQKLAAERRADTLNSQSEELSHYKHSLPSSTPSLYFDGHQNGNSRNNNHYSTSSSLQNLHYTPHNNRHHSTNERNPLPTTINSGHLSQSQSYSAELDAVLRVQENHDHTAQKRLLHTDGDIISSPDYNFQEFHQPNSRKIPKASKDIPLIDRPTADTLKSTIRSANRDFSSLPNNDMQRLKNTRRLESVHVTSAKTNLTGVESWQTDPTKMFKSHQHPKSSNKHVQDELKKLKEDAQILSKPTQKMFEELLIKNDIKKPVCKVPPYERSAKDQIQEYIQQKRQQKQEESLLNDKRHKDEQEKQKRDKLKKFHEQIQAVHQQQQLLLSNKTLDEKQKKISIPGQHTTIPIAPIISFNDVSEQARQQKLVRLLGPKPETTNVTMTESQLSHSISTSSVSSSSSSPSTFSVIESNNRPKNHDLMYRASSQPPSQIRSPQIQTENRQDGLLKWAINLKNDCDNVQENLRTFKLDGTHKSEIISTQFDSNDNNLNQEGNLRHHVASNTHYVSAVQPIYLMNQNQNNSEQQYRSSEFLRSTERLSRQNRNWTSEFNINVPDMGDLKDPLLIKRIQREQAAGKIQAAYRGYTVRKSLQWSIENDNYDNRQSKNKDKRLFQQYHHPLKNDPGLVEGIDFKFNDDHCTTGSTMLASQTYQLQQSLRTHQQKKSHLSSIYSDDHGNYSSILSSPVHIQQRKHITDTHQSNQHPSLNLGTYIDTFSHEKQQNISYVCIVGFFLGENRLQANTSSSPTHTVQNDQDDEKTARESYIFKNSNEKQRRRSFSPPLPPQMSPDSGRPINSMTTLPPPQSHHRLSALHYDFEDKRFSPDALERQLTRGFNPFEGIEQSTTQIDNVDKIRSLALAQQEALSMTHILKNMRQRDPLDNEQVHSKQLQSKKMSFRHRLQQQKSASPSPSSSPSHSRRQFDRYSPPLQQQQCRRTINQSPPTSSSESILTAREKKFRQKFNSEQEVEAWGKRLKDVEKKLRTLEKRAVELFDDKRSVSSPPNSRLKITEQQHQRSKSTPLVLKQTKDDSTISSEDILSKESILNDSQSSVNQSIVQKSFGITVNNNDQSKIKIDTNLFRHKSNDYDENFDTSIPVTTTSVVVSQRKIDIHPPITITTKQVSESDGESFSVVQSDMTSDMSDVEYRIKQLREQLKRKKFELDTLKKDQRRKNKEVLRKQEDELKKQIQSCDTEIQTLRHQIDSVPPVYSILSTPTTETDKSLSSNIHSSVNFKIKPIDLKTLTNNKSFSSTSSTVSSSTPISLSKNQERHHQQIQTRIIENEDERKMRILTPEQSIVEEIEQSKKSHQEKSLSKNDENVIILTFQEKIVSSHKNKYDNHIIDDKDFFDNIIDDDIDNDVISDKQKENVSEISEKKVEEQKLIELFSPTYDRTNHDVQSIVTVEILNDSPVNTDDEKRNEKSIEFNVLKQNETSPSSSSSSTSFSSPKPEGDIKSDHEKSVVLSPEKEKSVNQVKPTTFSRIQKIHSVDLSTGDCTSIDYDEDFSEMSHSIMGTSKTRQKSLSPSSPLLLLSKITNEQLMKEDEEDNIGIELIPEDLQFSKSQQLSIKTFISSDEQSEILVLVKNSHSTTSSIDQNASLTDHLVPQQYELVSEDKLLKSDEKQVITEEDEHNRSLLDKNDDIRYGAIEKSDKEKQTKKVEEQQLDIAYEENLNEFFSNRQTTTTTTTTTSLLIEDEQKQNQKQETDIPNEQNIDHISDHFIRTFINEAIKESKIIKQRKELKNISLHLTKEASEWISDESMSDEDKHDQSNDTIEQRKIKNEDEEDIDEYVHRPSNQPDFIKQINVNDVEQDGLKLDLSRLEEKSADEPRIESPRKLIIEEQIKPVVPHTFENVNEICQRATTILFQQNKDFSDRTRINRTIPNDYFQISKEADDTEKRSQHAYQVMIYDLCTEILYEIYTPNVRQSQYPWQKAQFVSKRYYYRFNPPTNKTEAQKFVNEKILELLGLVPCKIQYSKWRNPKRRDEFENVLFDELRRQEPNWINYDDECIQIKFDIADMIFDQILSETLNECIDVIKRRSSINGAISP</sequence>
<feature type="compositionally biased region" description="Low complexity" evidence="2">
    <location>
        <begin position="560"/>
        <end position="586"/>
    </location>
</feature>
<feature type="compositionally biased region" description="Polar residues" evidence="2">
    <location>
        <begin position="215"/>
        <end position="239"/>
    </location>
</feature>
<dbReference type="GO" id="GO:0005813">
    <property type="term" value="C:centrosome"/>
    <property type="evidence" value="ECO:0007669"/>
    <property type="project" value="InterPro"/>
</dbReference>
<keyword evidence="1" id="KW-0175">Coiled coil</keyword>
<evidence type="ECO:0000259" key="3">
    <source>
        <dbReference type="Pfam" id="PF14309"/>
    </source>
</evidence>
<feature type="compositionally biased region" description="Polar residues" evidence="2">
    <location>
        <begin position="92"/>
        <end position="106"/>
    </location>
</feature>
<feature type="region of interest" description="Disordered" evidence="2">
    <location>
        <begin position="551"/>
        <end position="612"/>
    </location>
</feature>
<feature type="compositionally biased region" description="Low complexity" evidence="2">
    <location>
        <begin position="1421"/>
        <end position="1438"/>
    </location>
</feature>
<dbReference type="CDD" id="cd23767">
    <property type="entry name" value="IQCD"/>
    <property type="match status" value="1"/>
</dbReference>
<dbReference type="GO" id="GO:0034453">
    <property type="term" value="P:microtubule anchoring"/>
    <property type="evidence" value="ECO:0007669"/>
    <property type="project" value="InterPro"/>
</dbReference>
<feature type="compositionally biased region" description="Basic and acidic residues" evidence="2">
    <location>
        <begin position="1622"/>
        <end position="1643"/>
    </location>
</feature>
<feature type="coiled-coil region" evidence="1">
    <location>
        <begin position="1141"/>
        <end position="1168"/>
    </location>
</feature>
<feature type="compositionally biased region" description="Basic and acidic residues" evidence="2">
    <location>
        <begin position="1936"/>
        <end position="1954"/>
    </location>
</feature>
<feature type="compositionally biased region" description="Low complexity" evidence="2">
    <location>
        <begin position="1606"/>
        <end position="1620"/>
    </location>
</feature>
<feature type="compositionally biased region" description="Basic and acidic residues" evidence="2">
    <location>
        <begin position="1049"/>
        <end position="1059"/>
    </location>
</feature>
<feature type="compositionally biased region" description="Polar residues" evidence="2">
    <location>
        <begin position="248"/>
        <end position="263"/>
    </location>
</feature>
<feature type="compositionally biased region" description="Low complexity" evidence="2">
    <location>
        <begin position="1079"/>
        <end position="1089"/>
    </location>
</feature>
<dbReference type="PANTHER" id="PTHR13958">
    <property type="entry name" value="CENTROSOME-ASSOCIATED PROTEIN 350"/>
    <property type="match status" value="1"/>
</dbReference>
<feature type="region of interest" description="Disordered" evidence="2">
    <location>
        <begin position="43"/>
        <end position="73"/>
    </location>
</feature>
<feature type="compositionally biased region" description="Polar residues" evidence="2">
    <location>
        <begin position="43"/>
        <end position="60"/>
    </location>
</feature>
<feature type="compositionally biased region" description="Low complexity" evidence="2">
    <location>
        <begin position="600"/>
        <end position="612"/>
    </location>
</feature>
<dbReference type="PROSITE" id="PS50096">
    <property type="entry name" value="IQ"/>
    <property type="match status" value="1"/>
</dbReference>
<dbReference type="OrthoDB" id="306254at2759"/>
<accession>A0A813R2U9</accession>
<dbReference type="InterPro" id="IPR028750">
    <property type="entry name" value="CEP350/CC187"/>
</dbReference>
<feature type="compositionally biased region" description="Basic and acidic residues" evidence="2">
    <location>
        <begin position="459"/>
        <end position="479"/>
    </location>
</feature>
<feature type="region of interest" description="Disordered" evidence="2">
    <location>
        <begin position="452"/>
        <end position="483"/>
    </location>
</feature>
<feature type="region of interest" description="Disordered" evidence="2">
    <location>
        <begin position="1419"/>
        <end position="1455"/>
    </location>
</feature>
<feature type="compositionally biased region" description="Polar residues" evidence="2">
    <location>
        <begin position="1101"/>
        <end position="1123"/>
    </location>
</feature>
<evidence type="ECO:0000313" key="4">
    <source>
        <dbReference type="EMBL" id="CAF0776186.1"/>
    </source>
</evidence>
<keyword evidence="6" id="KW-1185">Reference proteome</keyword>
<dbReference type="Proteomes" id="UP000663829">
    <property type="component" value="Unassembled WGS sequence"/>
</dbReference>
<organism evidence="4 6">
    <name type="scientific">Didymodactylos carnosus</name>
    <dbReference type="NCBI Taxonomy" id="1234261"/>
    <lineage>
        <taxon>Eukaryota</taxon>
        <taxon>Metazoa</taxon>
        <taxon>Spiralia</taxon>
        <taxon>Gnathifera</taxon>
        <taxon>Rotifera</taxon>
        <taxon>Eurotatoria</taxon>
        <taxon>Bdelloidea</taxon>
        <taxon>Philodinida</taxon>
        <taxon>Philodinidae</taxon>
        <taxon>Didymodactylos</taxon>
    </lineage>
</organism>
<feature type="domain" description="DUF4378" evidence="3">
    <location>
        <begin position="2018"/>
        <end position="2200"/>
    </location>
</feature>
<feature type="region of interest" description="Disordered" evidence="2">
    <location>
        <begin position="181"/>
        <end position="263"/>
    </location>
</feature>
<gene>
    <name evidence="4" type="ORF">GPM918_LOCUS2204</name>
    <name evidence="5" type="ORF">SRO942_LOCUS2204</name>
</gene>
<evidence type="ECO:0000256" key="2">
    <source>
        <dbReference type="SAM" id="MobiDB-lite"/>
    </source>
</evidence>
<dbReference type="Proteomes" id="UP000681722">
    <property type="component" value="Unassembled WGS sequence"/>
</dbReference>
<dbReference type="InterPro" id="IPR025486">
    <property type="entry name" value="DUF4378"/>
</dbReference>
<dbReference type="Pfam" id="PF14309">
    <property type="entry name" value="DUF4378"/>
    <property type="match status" value="1"/>
</dbReference>
<dbReference type="PANTHER" id="PTHR13958:SF3">
    <property type="entry name" value="CAP-GLY DOMAIN-CONTAINING PROTEIN-RELATED"/>
    <property type="match status" value="1"/>
</dbReference>
<name>A0A813R2U9_9BILA</name>
<evidence type="ECO:0000313" key="5">
    <source>
        <dbReference type="EMBL" id="CAF3558746.1"/>
    </source>
</evidence>
<feature type="region of interest" description="Disordered" evidence="2">
    <location>
        <begin position="1598"/>
        <end position="1648"/>
    </location>
</feature>
<feature type="region of interest" description="Disordered" evidence="2">
    <location>
        <begin position="1049"/>
        <end position="1123"/>
    </location>
</feature>
<protein>
    <recommendedName>
        <fullName evidence="3">DUF4378 domain-containing protein</fullName>
    </recommendedName>
</protein>
<feature type="coiled-coil region" evidence="1">
    <location>
        <begin position="1314"/>
        <end position="1374"/>
    </location>
</feature>